<evidence type="ECO:0000313" key="3">
    <source>
        <dbReference type="Proteomes" id="UP001172155"/>
    </source>
</evidence>
<dbReference type="SMART" id="SM00220">
    <property type="entry name" value="S_TKc"/>
    <property type="match status" value="1"/>
</dbReference>
<dbReference type="SUPFAM" id="SSF56112">
    <property type="entry name" value="Protein kinase-like (PK-like)"/>
    <property type="match status" value="1"/>
</dbReference>
<organism evidence="2 3">
    <name type="scientific">Schizothecium vesticola</name>
    <dbReference type="NCBI Taxonomy" id="314040"/>
    <lineage>
        <taxon>Eukaryota</taxon>
        <taxon>Fungi</taxon>
        <taxon>Dikarya</taxon>
        <taxon>Ascomycota</taxon>
        <taxon>Pezizomycotina</taxon>
        <taxon>Sordariomycetes</taxon>
        <taxon>Sordariomycetidae</taxon>
        <taxon>Sordariales</taxon>
        <taxon>Schizotheciaceae</taxon>
        <taxon>Schizothecium</taxon>
    </lineage>
</organism>
<proteinExistence type="predicted"/>
<dbReference type="InterPro" id="IPR000719">
    <property type="entry name" value="Prot_kinase_dom"/>
</dbReference>
<dbReference type="Pfam" id="PF00069">
    <property type="entry name" value="Pkinase"/>
    <property type="match status" value="1"/>
</dbReference>
<dbReference type="PANTHER" id="PTHR44167">
    <property type="entry name" value="OVARIAN-SPECIFIC SERINE/THREONINE-PROTEIN KINASE LOK-RELATED"/>
    <property type="match status" value="1"/>
</dbReference>
<dbReference type="GO" id="GO:0005737">
    <property type="term" value="C:cytoplasm"/>
    <property type="evidence" value="ECO:0007669"/>
    <property type="project" value="TreeGrafter"/>
</dbReference>
<comment type="caution">
    <text evidence="2">The sequence shown here is derived from an EMBL/GenBank/DDBJ whole genome shotgun (WGS) entry which is preliminary data.</text>
</comment>
<dbReference type="GO" id="GO:0004674">
    <property type="term" value="F:protein serine/threonine kinase activity"/>
    <property type="evidence" value="ECO:0007669"/>
    <property type="project" value="TreeGrafter"/>
</dbReference>
<dbReference type="GO" id="GO:0005524">
    <property type="term" value="F:ATP binding"/>
    <property type="evidence" value="ECO:0007669"/>
    <property type="project" value="InterPro"/>
</dbReference>
<dbReference type="PROSITE" id="PS50011">
    <property type="entry name" value="PROTEIN_KINASE_DOM"/>
    <property type="match status" value="1"/>
</dbReference>
<name>A0AA40EPF4_9PEZI</name>
<feature type="domain" description="Protein kinase" evidence="1">
    <location>
        <begin position="44"/>
        <end position="271"/>
    </location>
</feature>
<sequence>MADTTSDAIPEPSSKKPPMLSSVWDMTIFEAFDPGSKEAKSVTFYLITSTDELFFGQLFKKKKDITLEEYHHALQHVPDSEIYPLIPPNVTLTIAPPELDDVSAYIKRPGLASYESFKGTEFVPKSVLEEALIMEQISQTPHPHIIRYHGCRVHRGRITGVVLERLDKTLAQYVDEPEFAHLDKAKFMEALESAIAYLHGLGLAHNDINPHNIMVRDGLPVVIDFGSCAPYGGRLQSLGSPGWHEEVFYTSAAKHDVFALKKMRGWLDKPE</sequence>
<gene>
    <name evidence="2" type="ORF">B0T18DRAFT_414357</name>
</gene>
<accession>A0AA40EPF4</accession>
<dbReference type="PANTHER" id="PTHR44167:SF24">
    <property type="entry name" value="SERINE_THREONINE-PROTEIN KINASE CHK2"/>
    <property type="match status" value="1"/>
</dbReference>
<evidence type="ECO:0000259" key="1">
    <source>
        <dbReference type="PROSITE" id="PS50011"/>
    </source>
</evidence>
<dbReference type="GO" id="GO:0044773">
    <property type="term" value="P:mitotic DNA damage checkpoint signaling"/>
    <property type="evidence" value="ECO:0007669"/>
    <property type="project" value="TreeGrafter"/>
</dbReference>
<evidence type="ECO:0000313" key="2">
    <source>
        <dbReference type="EMBL" id="KAK0743076.1"/>
    </source>
</evidence>
<dbReference type="Proteomes" id="UP001172155">
    <property type="component" value="Unassembled WGS sequence"/>
</dbReference>
<reference evidence="2" key="1">
    <citation type="submission" date="2023-06" db="EMBL/GenBank/DDBJ databases">
        <title>Genome-scale phylogeny and comparative genomics of the fungal order Sordariales.</title>
        <authorList>
            <consortium name="Lawrence Berkeley National Laboratory"/>
            <person name="Hensen N."/>
            <person name="Bonometti L."/>
            <person name="Westerberg I."/>
            <person name="Brannstrom I.O."/>
            <person name="Guillou S."/>
            <person name="Cros-Aarteil S."/>
            <person name="Calhoun S."/>
            <person name="Haridas S."/>
            <person name="Kuo A."/>
            <person name="Mondo S."/>
            <person name="Pangilinan J."/>
            <person name="Riley R."/>
            <person name="LaButti K."/>
            <person name="Andreopoulos B."/>
            <person name="Lipzen A."/>
            <person name="Chen C."/>
            <person name="Yanf M."/>
            <person name="Daum C."/>
            <person name="Ng V."/>
            <person name="Clum A."/>
            <person name="Steindorff A."/>
            <person name="Ohm R."/>
            <person name="Martin F."/>
            <person name="Silar P."/>
            <person name="Natvig D."/>
            <person name="Lalanne C."/>
            <person name="Gautier V."/>
            <person name="Ament-velasquez S.L."/>
            <person name="Kruys A."/>
            <person name="Hutchinson M.I."/>
            <person name="Powell A.J."/>
            <person name="Barry K."/>
            <person name="Miller A.N."/>
            <person name="Grigoriev I.V."/>
            <person name="Debuchy R."/>
            <person name="Gladieux P."/>
            <person name="Thoren M.H."/>
            <person name="Johannesson H."/>
        </authorList>
    </citation>
    <scope>NUCLEOTIDE SEQUENCE</scope>
    <source>
        <strain evidence="2">SMH3187-1</strain>
    </source>
</reference>
<dbReference type="Gene3D" id="1.10.510.10">
    <property type="entry name" value="Transferase(Phosphotransferase) domain 1"/>
    <property type="match status" value="1"/>
</dbReference>
<keyword evidence="2" id="KW-0418">Kinase</keyword>
<protein>
    <submittedName>
        <fullName evidence="2">Kinase-like domain-containing protein</fullName>
    </submittedName>
</protein>
<dbReference type="AlphaFoldDB" id="A0AA40EPF4"/>
<dbReference type="EMBL" id="JAUKUD010000005">
    <property type="protein sequence ID" value="KAK0743076.1"/>
    <property type="molecule type" value="Genomic_DNA"/>
</dbReference>
<keyword evidence="2" id="KW-0808">Transferase</keyword>
<dbReference type="GO" id="GO:0005634">
    <property type="term" value="C:nucleus"/>
    <property type="evidence" value="ECO:0007669"/>
    <property type="project" value="TreeGrafter"/>
</dbReference>
<keyword evidence="3" id="KW-1185">Reference proteome</keyword>
<dbReference type="InterPro" id="IPR011009">
    <property type="entry name" value="Kinase-like_dom_sf"/>
</dbReference>